<gene>
    <name evidence="1" type="ORF">CLOSTASPAR_06319</name>
</gene>
<comment type="caution">
    <text evidence="1">The sequence shown here is derived from an EMBL/GenBank/DDBJ whole genome shotgun (WGS) entry which is preliminary data.</text>
</comment>
<accession>C0DAL6</accession>
<dbReference type="EMBL" id="ACCJ01000537">
    <property type="protein sequence ID" value="EEG51616.1"/>
    <property type="molecule type" value="Genomic_DNA"/>
</dbReference>
<reference evidence="1 2" key="1">
    <citation type="submission" date="2009-02" db="EMBL/GenBank/DDBJ databases">
        <title>Draft genome sequence of Clostridium asparagiforme (DSM 15981).</title>
        <authorList>
            <person name="Sudarsanam P."/>
            <person name="Ley R."/>
            <person name="Guruge J."/>
            <person name="Turnbaugh P.J."/>
            <person name="Mahowald M."/>
            <person name="Liep D."/>
            <person name="Gordon J."/>
        </authorList>
    </citation>
    <scope>NUCLEOTIDE SEQUENCE [LARGE SCALE GENOMIC DNA]</scope>
    <source>
        <strain evidence="1 2">DSM 15981</strain>
    </source>
</reference>
<protein>
    <recommendedName>
        <fullName evidence="3">Toxin-antitoxin system, antitoxin component, Xre family</fullName>
    </recommendedName>
</protein>
<organism evidence="1 2">
    <name type="scientific">[Clostridium] asparagiforme DSM 15981</name>
    <dbReference type="NCBI Taxonomy" id="518636"/>
    <lineage>
        <taxon>Bacteria</taxon>
        <taxon>Bacillati</taxon>
        <taxon>Bacillota</taxon>
        <taxon>Clostridia</taxon>
        <taxon>Lachnospirales</taxon>
        <taxon>Lachnospiraceae</taxon>
        <taxon>Enterocloster</taxon>
    </lineage>
</organism>
<evidence type="ECO:0000313" key="1">
    <source>
        <dbReference type="EMBL" id="EEG51616.1"/>
    </source>
</evidence>
<proteinExistence type="predicted"/>
<sequence>MTNTALLREKIDESGYKIRFVAKKIGITYQGFLKKINNESEFKASEIQGLKELLNLTDEERDKIFFTLCVD</sequence>
<evidence type="ECO:0008006" key="3">
    <source>
        <dbReference type="Google" id="ProtNLM"/>
    </source>
</evidence>
<dbReference type="RefSeq" id="WP_007719053.1">
    <property type="nucleotide sequence ID" value="NZ_CP102272.1"/>
</dbReference>
<dbReference type="AlphaFoldDB" id="C0DAL6"/>
<name>C0DAL6_9FIRM</name>
<dbReference type="HOGENOM" id="CLU_066192_46_2_9"/>
<keyword evidence="2" id="KW-1185">Reference proteome</keyword>
<dbReference type="Proteomes" id="UP000004756">
    <property type="component" value="Unassembled WGS sequence"/>
</dbReference>
<evidence type="ECO:0000313" key="2">
    <source>
        <dbReference type="Proteomes" id="UP000004756"/>
    </source>
</evidence>